<dbReference type="Pfam" id="PF10604">
    <property type="entry name" value="Polyketide_cyc2"/>
    <property type="match status" value="1"/>
</dbReference>
<proteinExistence type="predicted"/>
<dbReference type="InterPro" id="IPR019587">
    <property type="entry name" value="Polyketide_cyclase/dehydratase"/>
</dbReference>
<dbReference type="AlphaFoldDB" id="A0A841H6E5"/>
<protein>
    <submittedName>
        <fullName evidence="1">Ligand-binding SRPBCC domain-containing protein</fullName>
    </submittedName>
</protein>
<accession>A0A841H6E5</accession>
<dbReference type="Proteomes" id="UP000582837">
    <property type="component" value="Unassembled WGS sequence"/>
</dbReference>
<sequence>MIVIHLSIQIDAPVERVFDLARSIDFHSRSLAHTDEQAVAGRTSGLIGLGETVTWPARHLGVRQHLTAQITAFDRPKFFQDTMVHGAFAWMQHDHAFAPGPRGGTVMRDVLRFAAPLGVLGRIAERALLRRYMTRFLQVRNAELKRVAESDRWREFLVTEASA</sequence>
<dbReference type="InterPro" id="IPR023393">
    <property type="entry name" value="START-like_dom_sf"/>
</dbReference>
<evidence type="ECO:0000313" key="2">
    <source>
        <dbReference type="Proteomes" id="UP000582837"/>
    </source>
</evidence>
<keyword evidence="2" id="KW-1185">Reference proteome</keyword>
<evidence type="ECO:0000313" key="1">
    <source>
        <dbReference type="EMBL" id="MBB6073504.1"/>
    </source>
</evidence>
<dbReference type="CDD" id="cd07820">
    <property type="entry name" value="SRPBCC_3"/>
    <property type="match status" value="1"/>
</dbReference>
<reference evidence="1 2" key="1">
    <citation type="submission" date="2020-08" db="EMBL/GenBank/DDBJ databases">
        <title>Genomic Encyclopedia of Type Strains, Phase IV (KMG-IV): sequencing the most valuable type-strain genomes for metagenomic binning, comparative biology and taxonomic classification.</title>
        <authorList>
            <person name="Goeker M."/>
        </authorList>
    </citation>
    <scope>NUCLEOTIDE SEQUENCE [LARGE SCALE GENOMIC DNA]</scope>
    <source>
        <strain evidence="1 2">DSM 29007</strain>
    </source>
</reference>
<name>A0A841H6E5_9BACT</name>
<dbReference type="Gene3D" id="3.30.530.20">
    <property type="match status" value="1"/>
</dbReference>
<dbReference type="RefSeq" id="WP_170038492.1">
    <property type="nucleotide sequence ID" value="NZ_JABDTL010000002.1"/>
</dbReference>
<dbReference type="EMBL" id="JACHIA010000025">
    <property type="protein sequence ID" value="MBB6073504.1"/>
    <property type="molecule type" value="Genomic_DNA"/>
</dbReference>
<dbReference type="SUPFAM" id="SSF55961">
    <property type="entry name" value="Bet v1-like"/>
    <property type="match status" value="1"/>
</dbReference>
<comment type="caution">
    <text evidence="1">The sequence shown here is derived from an EMBL/GenBank/DDBJ whole genome shotgun (WGS) entry which is preliminary data.</text>
</comment>
<organism evidence="1 2">
    <name type="scientific">Longimicrobium terrae</name>
    <dbReference type="NCBI Taxonomy" id="1639882"/>
    <lineage>
        <taxon>Bacteria</taxon>
        <taxon>Pseudomonadati</taxon>
        <taxon>Gemmatimonadota</taxon>
        <taxon>Longimicrobiia</taxon>
        <taxon>Longimicrobiales</taxon>
        <taxon>Longimicrobiaceae</taxon>
        <taxon>Longimicrobium</taxon>
    </lineage>
</organism>
<gene>
    <name evidence="1" type="ORF">HNQ61_005174</name>
</gene>